<organism evidence="2 3">
    <name type="scientific">Micromonospora cathayae</name>
    <dbReference type="NCBI Taxonomy" id="3028804"/>
    <lineage>
        <taxon>Bacteria</taxon>
        <taxon>Bacillati</taxon>
        <taxon>Actinomycetota</taxon>
        <taxon>Actinomycetes</taxon>
        <taxon>Micromonosporales</taxon>
        <taxon>Micromonosporaceae</taxon>
        <taxon>Micromonospora</taxon>
    </lineage>
</organism>
<proteinExistence type="predicted"/>
<dbReference type="Proteomes" id="UP001219605">
    <property type="component" value="Chromosome"/>
</dbReference>
<sequence length="247" mass="27188">MTEPKPFRVEVPVAADRETVWSALTEPELIRQWFGWEDDEADDGLDEEIRHIFVDHAEPYPPDRIALEAGQELQVEADGERTLVRAVMPGALDGELADVYDALEEGWRTFFEQLRYLLEQRPAGERRTVRLTGVATGKQLLAVLDEAGPTERWHDSRYQRIVVDAEGRLLAAAAETPLDEEAAGPVSLVVSAYGLDDAGLADLRAEWTRRWTTAIPPGDPHDASAGDPHDASAGDPDGEPTGDRGAE</sequence>
<evidence type="ECO:0000313" key="2">
    <source>
        <dbReference type="EMBL" id="WDZ86754.1"/>
    </source>
</evidence>
<dbReference type="RefSeq" id="WP_275033604.1">
    <property type="nucleotide sequence ID" value="NZ_CP118615.1"/>
</dbReference>
<protein>
    <submittedName>
        <fullName evidence="2">SRPBCC domain-containing protein</fullName>
    </submittedName>
</protein>
<dbReference type="InterPro" id="IPR023393">
    <property type="entry name" value="START-like_dom_sf"/>
</dbReference>
<reference evidence="2 3" key="1">
    <citation type="submission" date="2023-02" db="EMBL/GenBank/DDBJ databases">
        <authorList>
            <person name="Mo P."/>
        </authorList>
    </citation>
    <scope>NUCLEOTIDE SEQUENCE [LARGE SCALE GENOMIC DNA]</scope>
    <source>
        <strain evidence="2 3">HUAS 3</strain>
    </source>
</reference>
<evidence type="ECO:0000256" key="1">
    <source>
        <dbReference type="SAM" id="MobiDB-lite"/>
    </source>
</evidence>
<dbReference type="EMBL" id="CP118615">
    <property type="protein sequence ID" value="WDZ86754.1"/>
    <property type="molecule type" value="Genomic_DNA"/>
</dbReference>
<dbReference type="CDD" id="cd07814">
    <property type="entry name" value="SRPBCC_CalC_Aha1-like"/>
    <property type="match status" value="1"/>
</dbReference>
<gene>
    <name evidence="2" type="ORF">PVK37_10320</name>
</gene>
<dbReference type="SUPFAM" id="SSF55961">
    <property type="entry name" value="Bet v1-like"/>
    <property type="match status" value="1"/>
</dbReference>
<accession>A0ABY7ZYD6</accession>
<feature type="region of interest" description="Disordered" evidence="1">
    <location>
        <begin position="211"/>
        <end position="247"/>
    </location>
</feature>
<feature type="compositionally biased region" description="Basic and acidic residues" evidence="1">
    <location>
        <begin position="219"/>
        <end position="232"/>
    </location>
</feature>
<dbReference type="Gene3D" id="3.30.530.20">
    <property type="match status" value="1"/>
</dbReference>
<evidence type="ECO:0000313" key="3">
    <source>
        <dbReference type="Proteomes" id="UP001219605"/>
    </source>
</evidence>
<keyword evidence="3" id="KW-1185">Reference proteome</keyword>
<name>A0ABY7ZYD6_9ACTN</name>